<evidence type="ECO:0000313" key="3">
    <source>
        <dbReference type="Proteomes" id="UP000177588"/>
    </source>
</evidence>
<feature type="domain" description="NIF system FeS cluster assembly NifU N-terminal" evidence="1">
    <location>
        <begin position="7"/>
        <end position="124"/>
    </location>
</feature>
<dbReference type="STRING" id="1802597.A2Z24_00150"/>
<dbReference type="SUPFAM" id="SSF82649">
    <property type="entry name" value="SufE/NifU"/>
    <property type="match status" value="1"/>
</dbReference>
<accession>A0A1G1WFS9</accession>
<dbReference type="CDD" id="cd06664">
    <property type="entry name" value="IscU_like"/>
    <property type="match status" value="1"/>
</dbReference>
<dbReference type="Proteomes" id="UP000177588">
    <property type="component" value="Unassembled WGS sequence"/>
</dbReference>
<dbReference type="GO" id="GO:0016226">
    <property type="term" value="P:iron-sulfur cluster assembly"/>
    <property type="evidence" value="ECO:0007669"/>
    <property type="project" value="InterPro"/>
</dbReference>
<name>A0A1G1WFS9_9BACT</name>
<dbReference type="Pfam" id="PF01592">
    <property type="entry name" value="NifU_N"/>
    <property type="match status" value="1"/>
</dbReference>
<evidence type="ECO:0000259" key="1">
    <source>
        <dbReference type="Pfam" id="PF01592"/>
    </source>
</evidence>
<dbReference type="PANTHER" id="PTHR10093">
    <property type="entry name" value="IRON-SULFUR CLUSTER ASSEMBLY ENZYME NIFU HOMOLOG"/>
    <property type="match status" value="1"/>
</dbReference>
<dbReference type="InterPro" id="IPR002871">
    <property type="entry name" value="NIF_FeS_clus_asmbl_NifU_N"/>
</dbReference>
<dbReference type="Gene3D" id="3.90.1010.10">
    <property type="match status" value="1"/>
</dbReference>
<gene>
    <name evidence="2" type="ORF">A2Z24_00150</name>
</gene>
<proteinExistence type="predicted"/>
<reference evidence="2 3" key="1">
    <citation type="journal article" date="2016" name="Nat. Commun.">
        <title>Thousands of microbial genomes shed light on interconnected biogeochemical processes in an aquifer system.</title>
        <authorList>
            <person name="Anantharaman K."/>
            <person name="Brown C.T."/>
            <person name="Hug L.A."/>
            <person name="Sharon I."/>
            <person name="Castelle C.J."/>
            <person name="Probst A.J."/>
            <person name="Thomas B.C."/>
            <person name="Singh A."/>
            <person name="Wilkins M.J."/>
            <person name="Karaoz U."/>
            <person name="Brodie E.L."/>
            <person name="Williams K.H."/>
            <person name="Hubbard S.S."/>
            <person name="Banfield J.F."/>
        </authorList>
    </citation>
    <scope>NUCLEOTIDE SEQUENCE [LARGE SCALE GENOMIC DNA]</scope>
</reference>
<comment type="caution">
    <text evidence="2">The sequence shown here is derived from an EMBL/GenBank/DDBJ whole genome shotgun (WGS) entry which is preliminary data.</text>
</comment>
<evidence type="ECO:0000313" key="2">
    <source>
        <dbReference type="EMBL" id="OGY26563.1"/>
    </source>
</evidence>
<protein>
    <recommendedName>
        <fullName evidence="1">NIF system FeS cluster assembly NifU N-terminal domain-containing protein</fullName>
    </recommendedName>
</protein>
<dbReference type="AlphaFoldDB" id="A0A1G1WFS9"/>
<dbReference type="GO" id="GO:0051536">
    <property type="term" value="F:iron-sulfur cluster binding"/>
    <property type="evidence" value="ECO:0007669"/>
    <property type="project" value="InterPro"/>
</dbReference>
<dbReference type="EMBL" id="MHCT01000004">
    <property type="protein sequence ID" value="OGY26563.1"/>
    <property type="molecule type" value="Genomic_DNA"/>
</dbReference>
<dbReference type="GO" id="GO:0005506">
    <property type="term" value="F:iron ion binding"/>
    <property type="evidence" value="ECO:0007669"/>
    <property type="project" value="InterPro"/>
</dbReference>
<sequence length="128" mass="13988">MFADQLYRESILEIFRNPPNRGEIKNPDFEAKLVNPLCGDEIKLQLKIQSSKFKIIEKATFSGNGCAISQASASLLATHIEGKALSEVKKLNVNDVIKLIGITPSPARLKCALLGLEVLKEAVKLKGV</sequence>
<organism evidence="2 3">
    <name type="scientific">Candidatus Woykebacteria bacterium RBG_16_44_10</name>
    <dbReference type="NCBI Taxonomy" id="1802597"/>
    <lineage>
        <taxon>Bacteria</taxon>
        <taxon>Candidatus Woykeibacteriota</taxon>
    </lineage>
</organism>